<reference evidence="3" key="1">
    <citation type="submission" date="2016-10" db="EMBL/GenBank/DDBJ databases">
        <authorList>
            <person name="Varghese N."/>
            <person name="Submissions S."/>
        </authorList>
    </citation>
    <scope>NUCLEOTIDE SEQUENCE [LARGE SCALE GENOMIC DNA]</scope>
    <source>
        <strain evidence="3">S1b</strain>
    </source>
</reference>
<evidence type="ECO:0000313" key="2">
    <source>
        <dbReference type="EMBL" id="SES16022.1"/>
    </source>
</evidence>
<protein>
    <submittedName>
        <fullName evidence="2">Uncharacterized protein</fullName>
    </submittedName>
</protein>
<proteinExistence type="predicted"/>
<name>A0A1H9V2W8_9FIRM</name>
<keyword evidence="1" id="KW-0732">Signal</keyword>
<dbReference type="EMBL" id="FOGW01000063">
    <property type="protein sequence ID" value="SES16022.1"/>
    <property type="molecule type" value="Genomic_DNA"/>
</dbReference>
<evidence type="ECO:0000313" key="3">
    <source>
        <dbReference type="Proteomes" id="UP000182471"/>
    </source>
</evidence>
<evidence type="ECO:0000256" key="1">
    <source>
        <dbReference type="SAM" id="SignalP"/>
    </source>
</evidence>
<dbReference type="AlphaFoldDB" id="A0A1H9V2W8"/>
<accession>A0A1H9V2W8</accession>
<feature type="signal peptide" evidence="1">
    <location>
        <begin position="1"/>
        <end position="21"/>
    </location>
</feature>
<sequence>GLKKKLLIGLLSATVVGTSLAPNVPLVGSFAQEVKAADVTTSQDVTVVGLQGEQKVTITKPAHSTVEGVAYSDGKLTITVKADTGYRLVHQARTYDVELNDKGELTKTTFDSEATVALLKENLTVVKGSGVPDGITYTIDKTELDQVDNTKAILTVKAKEGRKFASAPTVTYGVDKTETGNKIDDSTYEYEIKTTFTGTAEDTADKNTDVTITGGSYEILSNIKVDDSGLRGATVSVSKTSGITKDDQVTITVSPQAKCKFTDNSIPVLTSSEINMTDDEKNLNLMEINM</sequence>
<keyword evidence="3" id="KW-1185">Reference proteome</keyword>
<dbReference type="RefSeq" id="WP_177176464.1">
    <property type="nucleotide sequence ID" value="NZ_FOGW01000063.1"/>
</dbReference>
<dbReference type="Proteomes" id="UP000182471">
    <property type="component" value="Unassembled WGS sequence"/>
</dbReference>
<feature type="chain" id="PRO_5039705066" evidence="1">
    <location>
        <begin position="22"/>
        <end position="290"/>
    </location>
</feature>
<organism evidence="2 3">
    <name type="scientific">Lachnobacterium bovis</name>
    <dbReference type="NCBI Taxonomy" id="140626"/>
    <lineage>
        <taxon>Bacteria</taxon>
        <taxon>Bacillati</taxon>
        <taxon>Bacillota</taxon>
        <taxon>Clostridia</taxon>
        <taxon>Lachnospirales</taxon>
        <taxon>Lachnospiraceae</taxon>
        <taxon>Lachnobacterium</taxon>
    </lineage>
</organism>
<gene>
    <name evidence="2" type="ORF">SAMN02910429_02370</name>
</gene>
<feature type="non-terminal residue" evidence="2">
    <location>
        <position position="1"/>
    </location>
</feature>